<reference evidence="8" key="1">
    <citation type="submission" date="2023-10" db="EMBL/GenBank/DDBJ databases">
        <title>Genome assembly of Pristionchus species.</title>
        <authorList>
            <person name="Yoshida K."/>
            <person name="Sommer R.J."/>
        </authorList>
    </citation>
    <scope>NUCLEOTIDE SEQUENCE</scope>
    <source>
        <strain evidence="8">RS5133</strain>
    </source>
</reference>
<evidence type="ECO:0000256" key="7">
    <source>
        <dbReference type="RuleBase" id="RU362059"/>
    </source>
</evidence>
<dbReference type="Proteomes" id="UP001432322">
    <property type="component" value="Unassembled WGS sequence"/>
</dbReference>
<gene>
    <name evidence="8" type="ORF">PFISCL1PPCAC_3518</name>
</gene>
<keyword evidence="7" id="KW-0812">Transmembrane</keyword>
<accession>A0AAV5UYU5</accession>
<evidence type="ECO:0000313" key="9">
    <source>
        <dbReference type="Proteomes" id="UP001432322"/>
    </source>
</evidence>
<dbReference type="AlphaFoldDB" id="A0AAV5UYU5"/>
<evidence type="ECO:0000256" key="3">
    <source>
        <dbReference type="ARBA" id="ARBA00022679"/>
    </source>
</evidence>
<evidence type="ECO:0000256" key="4">
    <source>
        <dbReference type="ARBA" id="ARBA00022729"/>
    </source>
</evidence>
<sequence>SVQMLLISLLSLISSTSSLKFLAYSPQFAKSHVNFIGKISDTLVDAGHEVVMLSEVFDSGLGGPGTKKARVIEIPQTAKARKVEQFFSTEAASNFWNDVSLYESLKGWGSTQSHYAEQCRDEILQPQLLDRLRAEKFDAAYTESFHFCAPVLFHFLGIDKFAITDSVALNDGWFFYSQTPSNPAYVPTMMGSIAGDEMNFFERVYNTYVYSLVSRFYVTNSGVFNDAMKNNFPDLPNVQDLMGRNSLLFVNSEPLVDFPRPSSARVIDIGGIVVSGKHQPLDEEWSAILDLRPTTIFISFGTVAKAYLMPEQYKKTIVDVVKRFPDVTFIWKYEKPEHNISAGIDNLIESTWVPQRDLLHDSRLSAFITHCGQGSTTESIDAGLPLIVIPVLADQYRNAHQLVKNGIGLMLEKPQLKTIEPLERAVKEILEDQSYRKRAVEVREMIKDRPFSMDKIFVRNMEFLAKHGPLRQLDHYGRHLNFFQYYLIDVIAAVILGTIIVVSISVFIAFKILSFSRHRIVIKRKMD</sequence>
<keyword evidence="9" id="KW-1185">Reference proteome</keyword>
<name>A0AAV5UYU5_9BILA</name>
<comment type="similarity">
    <text evidence="1 6">Belongs to the UDP-glycosyltransferase family.</text>
</comment>
<comment type="subcellular location">
    <subcellularLocation>
        <location evidence="7">Membrane</location>
        <topology evidence="7">Single-pass membrane protein</topology>
    </subcellularLocation>
</comment>
<evidence type="ECO:0000256" key="1">
    <source>
        <dbReference type="ARBA" id="ARBA00009995"/>
    </source>
</evidence>
<comment type="caution">
    <text evidence="8">The sequence shown here is derived from an EMBL/GenBank/DDBJ whole genome shotgun (WGS) entry which is preliminary data.</text>
</comment>
<dbReference type="InterPro" id="IPR035595">
    <property type="entry name" value="UDP_glycos_trans_CS"/>
</dbReference>
<keyword evidence="4 7" id="KW-0732">Signal</keyword>
<dbReference type="PANTHER" id="PTHR48043:SF23">
    <property type="entry name" value="UDP-GLUCURONOSYLTRANSFERASE"/>
    <property type="match status" value="1"/>
</dbReference>
<evidence type="ECO:0000256" key="5">
    <source>
        <dbReference type="ARBA" id="ARBA00047475"/>
    </source>
</evidence>
<feature type="non-terminal residue" evidence="8">
    <location>
        <position position="1"/>
    </location>
</feature>
<dbReference type="Gene3D" id="3.40.50.2000">
    <property type="entry name" value="Glycogen Phosphorylase B"/>
    <property type="match status" value="1"/>
</dbReference>
<dbReference type="Pfam" id="PF00201">
    <property type="entry name" value="UDPGT"/>
    <property type="match status" value="1"/>
</dbReference>
<dbReference type="InterPro" id="IPR002213">
    <property type="entry name" value="UDP_glucos_trans"/>
</dbReference>
<feature type="transmembrane region" description="Helical" evidence="7">
    <location>
        <begin position="485"/>
        <end position="510"/>
    </location>
</feature>
<comment type="catalytic activity">
    <reaction evidence="5 7">
        <text>glucuronate acceptor + UDP-alpha-D-glucuronate = acceptor beta-D-glucuronoside + UDP + H(+)</text>
        <dbReference type="Rhea" id="RHEA:21032"/>
        <dbReference type="ChEBI" id="CHEBI:15378"/>
        <dbReference type="ChEBI" id="CHEBI:58052"/>
        <dbReference type="ChEBI" id="CHEBI:58223"/>
        <dbReference type="ChEBI" id="CHEBI:132367"/>
        <dbReference type="ChEBI" id="CHEBI:132368"/>
        <dbReference type="EC" id="2.4.1.17"/>
    </reaction>
</comment>
<evidence type="ECO:0000313" key="8">
    <source>
        <dbReference type="EMBL" id="GMT12221.1"/>
    </source>
</evidence>
<evidence type="ECO:0000256" key="2">
    <source>
        <dbReference type="ARBA" id="ARBA00022676"/>
    </source>
</evidence>
<dbReference type="InterPro" id="IPR050271">
    <property type="entry name" value="UDP-glycosyltransferase"/>
</dbReference>
<dbReference type="FunFam" id="3.40.50.2000:FF:000201">
    <property type="entry name" value="UDP-glucuronosyltransferase"/>
    <property type="match status" value="1"/>
</dbReference>
<evidence type="ECO:0000256" key="6">
    <source>
        <dbReference type="RuleBase" id="RU003718"/>
    </source>
</evidence>
<organism evidence="8 9">
    <name type="scientific">Pristionchus fissidentatus</name>
    <dbReference type="NCBI Taxonomy" id="1538716"/>
    <lineage>
        <taxon>Eukaryota</taxon>
        <taxon>Metazoa</taxon>
        <taxon>Ecdysozoa</taxon>
        <taxon>Nematoda</taxon>
        <taxon>Chromadorea</taxon>
        <taxon>Rhabditida</taxon>
        <taxon>Rhabditina</taxon>
        <taxon>Diplogasteromorpha</taxon>
        <taxon>Diplogasteroidea</taxon>
        <taxon>Neodiplogasteridae</taxon>
        <taxon>Pristionchus</taxon>
    </lineage>
</organism>
<keyword evidence="7" id="KW-1133">Transmembrane helix</keyword>
<dbReference type="GO" id="GO:0016020">
    <property type="term" value="C:membrane"/>
    <property type="evidence" value="ECO:0007669"/>
    <property type="project" value="UniProtKB-SubCell"/>
</dbReference>
<dbReference type="EC" id="2.4.1.17" evidence="7"/>
<keyword evidence="2 6" id="KW-0328">Glycosyltransferase</keyword>
<dbReference type="PANTHER" id="PTHR48043">
    <property type="entry name" value="EG:EG0003.4 PROTEIN-RELATED"/>
    <property type="match status" value="1"/>
</dbReference>
<feature type="chain" id="PRO_5043109166" description="UDP-glucuronosyltransferase" evidence="7">
    <location>
        <begin position="19"/>
        <end position="527"/>
    </location>
</feature>
<protein>
    <recommendedName>
        <fullName evidence="7">UDP-glucuronosyltransferase</fullName>
        <ecNumber evidence="7">2.4.1.17</ecNumber>
    </recommendedName>
</protein>
<feature type="signal peptide" evidence="7">
    <location>
        <begin position="1"/>
        <end position="18"/>
    </location>
</feature>
<proteinExistence type="inferred from homology"/>
<dbReference type="SUPFAM" id="SSF53756">
    <property type="entry name" value="UDP-Glycosyltransferase/glycogen phosphorylase"/>
    <property type="match status" value="1"/>
</dbReference>
<dbReference type="PROSITE" id="PS00375">
    <property type="entry name" value="UDPGT"/>
    <property type="match status" value="1"/>
</dbReference>
<dbReference type="EMBL" id="BTSY01000001">
    <property type="protein sequence ID" value="GMT12221.1"/>
    <property type="molecule type" value="Genomic_DNA"/>
</dbReference>
<keyword evidence="7" id="KW-0472">Membrane</keyword>
<dbReference type="GO" id="GO:0015020">
    <property type="term" value="F:glucuronosyltransferase activity"/>
    <property type="evidence" value="ECO:0007669"/>
    <property type="project" value="UniProtKB-EC"/>
</dbReference>
<dbReference type="CDD" id="cd03784">
    <property type="entry name" value="GT1_Gtf-like"/>
    <property type="match status" value="1"/>
</dbReference>
<keyword evidence="3 6" id="KW-0808">Transferase</keyword>